<dbReference type="GO" id="GO:0008610">
    <property type="term" value="P:lipid biosynthetic process"/>
    <property type="evidence" value="ECO:0007669"/>
    <property type="project" value="UniProtKB-ARBA"/>
</dbReference>
<evidence type="ECO:0000256" key="7">
    <source>
        <dbReference type="ARBA" id="ARBA00023136"/>
    </source>
</evidence>
<evidence type="ECO:0000256" key="4">
    <source>
        <dbReference type="ARBA" id="ARBA00022679"/>
    </source>
</evidence>
<keyword evidence="4 10" id="KW-0808">Transferase</keyword>
<feature type="transmembrane region" description="Helical" evidence="8">
    <location>
        <begin position="12"/>
        <end position="32"/>
    </location>
</feature>
<keyword evidence="5 8" id="KW-0812">Transmembrane</keyword>
<evidence type="ECO:0000313" key="10">
    <source>
        <dbReference type="EMBL" id="AEG17311.1"/>
    </source>
</evidence>
<keyword evidence="3" id="KW-0328">Glycosyltransferase</keyword>
<evidence type="ECO:0000259" key="9">
    <source>
        <dbReference type="Pfam" id="PF13231"/>
    </source>
</evidence>
<keyword evidence="6 8" id="KW-1133">Transmembrane helix</keyword>
<dbReference type="GO" id="GO:0016763">
    <property type="term" value="F:pentosyltransferase activity"/>
    <property type="evidence" value="ECO:0007669"/>
    <property type="project" value="TreeGrafter"/>
</dbReference>
<evidence type="ECO:0000256" key="1">
    <source>
        <dbReference type="ARBA" id="ARBA00004651"/>
    </source>
</evidence>
<feature type="transmembrane region" description="Helical" evidence="8">
    <location>
        <begin position="235"/>
        <end position="255"/>
    </location>
</feature>
<dbReference type="HOGENOM" id="CLU_481143_0_0_2"/>
<feature type="transmembrane region" description="Helical" evidence="8">
    <location>
        <begin position="321"/>
        <end position="343"/>
    </location>
</feature>
<feature type="transmembrane region" description="Helical" evidence="8">
    <location>
        <begin position="200"/>
        <end position="223"/>
    </location>
</feature>
<dbReference type="PANTHER" id="PTHR33908:SF11">
    <property type="entry name" value="MEMBRANE PROTEIN"/>
    <property type="match status" value="1"/>
</dbReference>
<feature type="transmembrane region" description="Helical" evidence="8">
    <location>
        <begin position="85"/>
        <end position="104"/>
    </location>
</feature>
<gene>
    <name evidence="10" type="ordered locus">MSWAN_0265</name>
</gene>
<protein>
    <submittedName>
        <fullName evidence="10">Glycosyl transferase family 39</fullName>
    </submittedName>
</protein>
<feature type="transmembrane region" description="Helical" evidence="8">
    <location>
        <begin position="355"/>
        <end position="374"/>
    </location>
</feature>
<evidence type="ECO:0000256" key="6">
    <source>
        <dbReference type="ARBA" id="ARBA00022989"/>
    </source>
</evidence>
<organism evidence="10 11">
    <name type="scientific">Methanobacterium paludis (strain DSM 25820 / JCM 18151 / SWAN1)</name>
    <dbReference type="NCBI Taxonomy" id="868131"/>
    <lineage>
        <taxon>Archaea</taxon>
        <taxon>Methanobacteriati</taxon>
        <taxon>Methanobacteriota</taxon>
        <taxon>Methanomada group</taxon>
        <taxon>Methanobacteria</taxon>
        <taxon>Methanobacteriales</taxon>
        <taxon>Methanobacteriaceae</taxon>
        <taxon>Methanobacterium</taxon>
    </lineage>
</organism>
<dbReference type="InterPro" id="IPR038731">
    <property type="entry name" value="RgtA/B/C-like"/>
</dbReference>
<dbReference type="OrthoDB" id="71466at2157"/>
<reference evidence="10 11" key="1">
    <citation type="journal article" date="2014" name="Int. J. Syst. Evol. Microbiol.">
        <title>Methanobacterium paludis sp. nov. and a novel strain of Methanobacterium lacus isolated from northern peatlands.</title>
        <authorList>
            <person name="Cadillo-Quiroz H."/>
            <person name="Brauer S.L."/>
            <person name="Goodson N."/>
            <person name="Yavitt J.B."/>
            <person name="Zinder S.H."/>
        </authorList>
    </citation>
    <scope>NUCLEOTIDE SEQUENCE [LARGE SCALE GENOMIC DNA]</scope>
    <source>
        <strain evidence="11">DSM 25820 / JCM 18151 / SWAN1</strain>
    </source>
</reference>
<comment type="subcellular location">
    <subcellularLocation>
        <location evidence="1">Cell membrane</location>
        <topology evidence="1">Multi-pass membrane protein</topology>
    </subcellularLocation>
</comment>
<evidence type="ECO:0000256" key="5">
    <source>
        <dbReference type="ARBA" id="ARBA00022692"/>
    </source>
</evidence>
<dbReference type="Proteomes" id="UP000009231">
    <property type="component" value="Chromosome"/>
</dbReference>
<dbReference type="GO" id="GO:0005886">
    <property type="term" value="C:plasma membrane"/>
    <property type="evidence" value="ECO:0007669"/>
    <property type="project" value="UniProtKB-SubCell"/>
</dbReference>
<dbReference type="KEGG" id="mew:MSWAN_0265"/>
<keyword evidence="11" id="KW-1185">Reference proteome</keyword>
<dbReference type="AlphaFoldDB" id="F6D222"/>
<evidence type="ECO:0000256" key="3">
    <source>
        <dbReference type="ARBA" id="ARBA00022676"/>
    </source>
</evidence>
<dbReference type="eggNOG" id="arCOG00566">
    <property type="taxonomic scope" value="Archaea"/>
</dbReference>
<dbReference type="EMBL" id="CP002772">
    <property type="protein sequence ID" value="AEG17311.1"/>
    <property type="molecule type" value="Genomic_DNA"/>
</dbReference>
<dbReference type="RefSeq" id="WP_013824813.1">
    <property type="nucleotide sequence ID" value="NC_015574.1"/>
</dbReference>
<dbReference type="PANTHER" id="PTHR33908">
    <property type="entry name" value="MANNOSYLTRANSFERASE YKCB-RELATED"/>
    <property type="match status" value="1"/>
</dbReference>
<keyword evidence="2" id="KW-1003">Cell membrane</keyword>
<name>F6D222_METPW</name>
<evidence type="ECO:0000256" key="8">
    <source>
        <dbReference type="SAM" id="Phobius"/>
    </source>
</evidence>
<dbReference type="InterPro" id="IPR050297">
    <property type="entry name" value="LipidA_mod_glycosyltrf_83"/>
</dbReference>
<dbReference type="STRING" id="868131.MSWAN_0265"/>
<proteinExistence type="predicted"/>
<feature type="transmembrane region" description="Helical" evidence="8">
    <location>
        <begin position="111"/>
        <end position="129"/>
    </location>
</feature>
<evidence type="ECO:0000313" key="11">
    <source>
        <dbReference type="Proteomes" id="UP000009231"/>
    </source>
</evidence>
<feature type="transmembrane region" description="Helical" evidence="8">
    <location>
        <begin position="135"/>
        <end position="154"/>
    </location>
</feature>
<dbReference type="GeneID" id="10667749"/>
<feature type="domain" description="Glycosyltransferase RgtA/B/C/D-like" evidence="9">
    <location>
        <begin position="66"/>
        <end position="216"/>
    </location>
</feature>
<dbReference type="Pfam" id="PF13231">
    <property type="entry name" value="PMT_2"/>
    <property type="match status" value="1"/>
</dbReference>
<accession>F6D222</accession>
<feature type="transmembrane region" description="Helical" evidence="8">
    <location>
        <begin position="293"/>
        <end position="315"/>
    </location>
</feature>
<keyword evidence="7 8" id="KW-0472">Membrane</keyword>
<feature type="transmembrane region" description="Helical" evidence="8">
    <location>
        <begin position="261"/>
        <end position="281"/>
    </location>
</feature>
<evidence type="ECO:0000256" key="2">
    <source>
        <dbReference type="ARBA" id="ARBA00022475"/>
    </source>
</evidence>
<sequence length="569" mass="65397">MNYHLNEHKTGYSNLLIAIFLTILTVVTRVPFVSKYLFEWDSVNFALSFNKYDIAMQQPQSPGYILYVYLGKVVNSIFHDPNTTMVFISIIFSILTVLLVYFLAKQMLSQKIAIISTLLLIFSPIFWFYGEIATIYPVESFLAVLIVYTSYQILRGKTRFIYISALTLGIAGGFRQELIIFMLPLWLYCLHHHFKDIRRLSTSFIIFIVSIMLWAVPTVLFAGGLKSYMVSSGHFAASFKTTSAFFGAAPTTHILMDTALLSWLILGVGFVTAIILVFFLLKKWKTILNFEMVKNPIFMILLLWILPELLFQIFIPLSKPGYILTYLPALLIIAGYAFNFLSSDLSRKFSVSPKSILGCLLIITIILNGVYFLYPYHFNSEETWETPVSQMNESQKIELGIDMLAMYNYEKIYKNDKNTEMHIQTILELSNSDPGSTMVVVRDITREDQGFSWRKSSYYLPASDNYYFLDYENSQFKSAKMTSNVSVFYEKNDQISGFENETVVIPVNSSIKRIVWIMSDKSEFFKEVQSKIGLKVINLPNGLKIYYSDINGTDMNVKINNFIFKTSQT</sequence>
<feature type="transmembrane region" description="Helical" evidence="8">
    <location>
        <begin position="161"/>
        <end position="188"/>
    </location>
</feature>